<sequence>SRLLLSSENSSPILATSSWLRHDLAVLDYLSDFICCLYGVPGVYGVVTLPSGVREGINMFLDGFIRSENMRFRDSVLSFKVTDQVEDIKRTGSVQYPSFSKSLGDFTLNVKAGDFSDSEIIVMLGENGTGKTTMIRILAGALKLDDDNNELPQMSISYKPQKISPKSENTVRYLLHEKIPTMYQHPQFKTDVMTPL</sequence>
<protein>
    <recommendedName>
        <fullName evidence="1">ABC transporter domain-containing protein</fullName>
    </recommendedName>
</protein>
<reference evidence="2" key="1">
    <citation type="submission" date="2023-10" db="EMBL/GenBank/DDBJ databases">
        <title>Genome assembly of Pristionchus species.</title>
        <authorList>
            <person name="Yoshida K."/>
            <person name="Sommer R.J."/>
        </authorList>
    </citation>
    <scope>NUCLEOTIDE SEQUENCE</scope>
    <source>
        <strain evidence="2">RS0144</strain>
    </source>
</reference>
<accession>A0AAV5T952</accession>
<dbReference type="EMBL" id="BTSX01000003">
    <property type="protein sequence ID" value="GMS89139.1"/>
    <property type="molecule type" value="Genomic_DNA"/>
</dbReference>
<dbReference type="AlphaFoldDB" id="A0AAV5T952"/>
<evidence type="ECO:0000259" key="1">
    <source>
        <dbReference type="Pfam" id="PF00005"/>
    </source>
</evidence>
<dbReference type="InterPro" id="IPR013283">
    <property type="entry name" value="RLI1"/>
</dbReference>
<feature type="domain" description="ABC transporter" evidence="1">
    <location>
        <begin position="114"/>
        <end position="172"/>
    </location>
</feature>
<dbReference type="GO" id="GO:0016887">
    <property type="term" value="F:ATP hydrolysis activity"/>
    <property type="evidence" value="ECO:0007669"/>
    <property type="project" value="InterPro"/>
</dbReference>
<dbReference type="Gene3D" id="3.40.50.300">
    <property type="entry name" value="P-loop containing nucleotide triphosphate hydrolases"/>
    <property type="match status" value="2"/>
</dbReference>
<evidence type="ECO:0000313" key="2">
    <source>
        <dbReference type="EMBL" id="GMS89139.1"/>
    </source>
</evidence>
<dbReference type="Proteomes" id="UP001432027">
    <property type="component" value="Unassembled WGS sequence"/>
</dbReference>
<gene>
    <name evidence="2" type="ORF">PENTCL1PPCAC_11314</name>
</gene>
<dbReference type="SUPFAM" id="SSF52540">
    <property type="entry name" value="P-loop containing nucleoside triphosphate hydrolases"/>
    <property type="match status" value="1"/>
</dbReference>
<keyword evidence="3" id="KW-1185">Reference proteome</keyword>
<proteinExistence type="predicted"/>
<comment type="caution">
    <text evidence="2">The sequence shown here is derived from an EMBL/GenBank/DDBJ whole genome shotgun (WGS) entry which is preliminary data.</text>
</comment>
<dbReference type="Pfam" id="PF00005">
    <property type="entry name" value="ABC_tran"/>
    <property type="match status" value="1"/>
</dbReference>
<organism evidence="2 3">
    <name type="scientific">Pristionchus entomophagus</name>
    <dbReference type="NCBI Taxonomy" id="358040"/>
    <lineage>
        <taxon>Eukaryota</taxon>
        <taxon>Metazoa</taxon>
        <taxon>Ecdysozoa</taxon>
        <taxon>Nematoda</taxon>
        <taxon>Chromadorea</taxon>
        <taxon>Rhabditida</taxon>
        <taxon>Rhabditina</taxon>
        <taxon>Diplogasteromorpha</taxon>
        <taxon>Diplogasteroidea</taxon>
        <taxon>Neodiplogasteridae</taxon>
        <taxon>Pristionchus</taxon>
    </lineage>
</organism>
<name>A0AAV5T952_9BILA</name>
<dbReference type="InterPro" id="IPR003439">
    <property type="entry name" value="ABC_transporter-like_ATP-bd"/>
</dbReference>
<dbReference type="GO" id="GO:0005524">
    <property type="term" value="F:ATP binding"/>
    <property type="evidence" value="ECO:0007669"/>
    <property type="project" value="InterPro"/>
</dbReference>
<evidence type="ECO:0000313" key="3">
    <source>
        <dbReference type="Proteomes" id="UP001432027"/>
    </source>
</evidence>
<feature type="non-terminal residue" evidence="2">
    <location>
        <position position="1"/>
    </location>
</feature>
<dbReference type="InterPro" id="IPR027417">
    <property type="entry name" value="P-loop_NTPase"/>
</dbReference>
<dbReference type="PANTHER" id="PTHR19248">
    <property type="entry name" value="ATP-BINDING TRANSPORT PROTEIN-RELATED"/>
    <property type="match status" value="1"/>
</dbReference>